<evidence type="ECO:0000313" key="2">
    <source>
        <dbReference type="EMBL" id="MCG6558081.1"/>
    </source>
</evidence>
<feature type="domain" description="Flagellar protein FlgJ N-terminal" evidence="1">
    <location>
        <begin position="38"/>
        <end position="85"/>
    </location>
</feature>
<gene>
    <name evidence="2" type="ORF">MB818_07705</name>
</gene>
<reference evidence="2" key="1">
    <citation type="submission" date="2022-02" db="EMBL/GenBank/DDBJ databases">
        <title>The genome sequence of Ruegeria sp. 1NDH52C.</title>
        <authorList>
            <person name="Du J."/>
        </authorList>
    </citation>
    <scope>NUCLEOTIDE SEQUENCE</scope>
    <source>
        <strain evidence="2">1NDH52C</strain>
    </source>
</reference>
<dbReference type="Proteomes" id="UP001165279">
    <property type="component" value="Unassembled WGS sequence"/>
</dbReference>
<sequence>MDVSQTYLATTLSGERQTADSALQRVAVELEATFLAEMLKSAGLGKARSAFGGGAGEEQFNSFLVRQQADQLARSGGIGLAESLFNALKDSRDGQY</sequence>
<protein>
    <submittedName>
        <fullName evidence="2">Rod-binding protein</fullName>
    </submittedName>
</protein>
<proteinExistence type="predicted"/>
<keyword evidence="3" id="KW-1185">Reference proteome</keyword>
<dbReference type="Pfam" id="PF10135">
    <property type="entry name" value="Rod-binding"/>
    <property type="match status" value="1"/>
</dbReference>
<dbReference type="InterPro" id="IPR019301">
    <property type="entry name" value="Flagellar_prot_FlgJ_N"/>
</dbReference>
<organism evidence="2 3">
    <name type="scientific">Ruegeria alba</name>
    <dbReference type="NCBI Taxonomy" id="2916756"/>
    <lineage>
        <taxon>Bacteria</taxon>
        <taxon>Pseudomonadati</taxon>
        <taxon>Pseudomonadota</taxon>
        <taxon>Alphaproteobacteria</taxon>
        <taxon>Rhodobacterales</taxon>
        <taxon>Roseobacteraceae</taxon>
        <taxon>Ruegeria</taxon>
    </lineage>
</organism>
<comment type="caution">
    <text evidence="2">The sequence shown here is derived from an EMBL/GenBank/DDBJ whole genome shotgun (WGS) entry which is preliminary data.</text>
</comment>
<accession>A0ABS9NVM9</accession>
<evidence type="ECO:0000313" key="3">
    <source>
        <dbReference type="Proteomes" id="UP001165279"/>
    </source>
</evidence>
<dbReference type="EMBL" id="JAKOEM010000004">
    <property type="protein sequence ID" value="MCG6558081.1"/>
    <property type="molecule type" value="Genomic_DNA"/>
</dbReference>
<dbReference type="RefSeq" id="WP_238904669.1">
    <property type="nucleotide sequence ID" value="NZ_JAKOEM010000004.1"/>
</dbReference>
<evidence type="ECO:0000259" key="1">
    <source>
        <dbReference type="Pfam" id="PF10135"/>
    </source>
</evidence>
<name>A0ABS9NVM9_9RHOB</name>